<evidence type="ECO:0000313" key="1">
    <source>
        <dbReference type="EMBL" id="CDO05789.1"/>
    </source>
</evidence>
<dbReference type="eggNOG" id="COG4826">
    <property type="taxonomic scope" value="Bacteria"/>
</dbReference>
<reference evidence="1" key="2">
    <citation type="submission" date="2014-03" db="EMBL/GenBank/DDBJ databases">
        <authorList>
            <person name="Urmite Genomes"/>
        </authorList>
    </citation>
    <scope>NUCLEOTIDE SEQUENCE</scope>
    <source>
        <strain evidence="1">DSM 44829</strain>
    </source>
</reference>
<dbReference type="Gene3D" id="3.30.497.10">
    <property type="entry name" value="Antithrombin, subunit I, domain 2"/>
    <property type="match status" value="1"/>
</dbReference>
<evidence type="ECO:0000313" key="2">
    <source>
        <dbReference type="Proteomes" id="UP000028870"/>
    </source>
</evidence>
<dbReference type="InterPro" id="IPR042178">
    <property type="entry name" value="Serpin_sf_1"/>
</dbReference>
<dbReference type="OrthoDB" id="4847668at2"/>
<organism evidence="1 2">
    <name type="scientific">Mycolicibacterium cosmeticum</name>
    <dbReference type="NCBI Taxonomy" id="258533"/>
    <lineage>
        <taxon>Bacteria</taxon>
        <taxon>Bacillati</taxon>
        <taxon>Actinomycetota</taxon>
        <taxon>Actinomycetes</taxon>
        <taxon>Mycobacteriales</taxon>
        <taxon>Mycobacteriaceae</taxon>
        <taxon>Mycolicibacterium</taxon>
    </lineage>
</organism>
<sequence length="407" mass="42446">MSSAETAELVTSYAGPFNAAILRGHAVTSPLGLWLLLALAGPASSGAARSEVEAVLGTSVEDAAARAAELLGEPHPAVTALAAVWDRNLGQAFDAWARTLPDVVARGPIPSQAEANEWAQTHSRGLIDEFPLRIERLTRMLLASALATDISWRTPLDTTEELGGEFGALISRGLTIRHGTQAVVETDAAGLVAVAAPHTRSALEVLSVIAAPAVAPADVHAAAHQVAALLRGDDRAARRIPDEDLVAGHAWTVTEHREPRTGGPSVQTEWRSHVPAWSASSTHDLKDAPGVAPIVSTLTGFLAEGDLPATFGAAQTAVASYTISGFKAAAVTAIGLVAAGMPTSHEVLVKRIEMRFNRPYAVLACAARDEGPPAWRGVPVFSAWVERPEETAATAVGAPRPVPVRTS</sequence>
<gene>
    <name evidence="1" type="ORF">BN977_00565</name>
</gene>
<reference evidence="1" key="1">
    <citation type="submission" date="2014-03" db="EMBL/GenBank/DDBJ databases">
        <title>Draft Genome Sequence of Mycobacterium cosmeticum DSM 44829.</title>
        <authorList>
            <person name="Croce O."/>
            <person name="Robert C."/>
            <person name="Raoult D."/>
            <person name="Drancourt M."/>
        </authorList>
    </citation>
    <scope>NUCLEOTIDE SEQUENCE [LARGE SCALE GENOMIC DNA]</scope>
    <source>
        <strain evidence="1">DSM 44829</strain>
    </source>
</reference>
<dbReference type="AlphaFoldDB" id="W9AJ90"/>
<proteinExistence type="predicted"/>
<protein>
    <submittedName>
        <fullName evidence="1">Uncharacterized protein</fullName>
    </submittedName>
</protein>
<dbReference type="Proteomes" id="UP000028870">
    <property type="component" value="Unassembled WGS sequence"/>
</dbReference>
<keyword evidence="2" id="KW-1185">Reference proteome</keyword>
<accession>W9AJ90</accession>
<dbReference type="RefSeq" id="WP_051560981.1">
    <property type="nucleotide sequence ID" value="NZ_CCBB010000001.1"/>
</dbReference>
<dbReference type="SUPFAM" id="SSF56574">
    <property type="entry name" value="Serpins"/>
    <property type="match status" value="1"/>
</dbReference>
<dbReference type="STRING" id="258533.BN977_00565"/>
<dbReference type="EMBL" id="CCBB010000001">
    <property type="protein sequence ID" value="CDO05789.1"/>
    <property type="molecule type" value="Genomic_DNA"/>
</dbReference>
<comment type="caution">
    <text evidence="1">The sequence shown here is derived from an EMBL/GenBank/DDBJ whole genome shotgun (WGS) entry which is preliminary data.</text>
</comment>
<dbReference type="InterPro" id="IPR036186">
    <property type="entry name" value="Serpin_sf"/>
</dbReference>
<name>W9AJ90_MYCCO</name>